<dbReference type="NCBIfam" id="NF045765">
    <property type="entry name" value="PhenlGlyoxDHPadH"/>
    <property type="match status" value="1"/>
</dbReference>
<dbReference type="RefSeq" id="WP_169259230.1">
    <property type="nucleotide sequence ID" value="NZ_WTVQ01000005.1"/>
</dbReference>
<feature type="domain" description="FAD/NAD(P)-binding" evidence="5">
    <location>
        <begin position="5"/>
        <end position="283"/>
    </location>
</feature>
<dbReference type="Pfam" id="PF07992">
    <property type="entry name" value="Pyr_redox_2"/>
    <property type="match status" value="1"/>
</dbReference>
<dbReference type="InterPro" id="IPR054806">
    <property type="entry name" value="PadH"/>
</dbReference>
<dbReference type="InterPro" id="IPR050260">
    <property type="entry name" value="FAD-bd_OxRdtase"/>
</dbReference>
<keyword evidence="7" id="KW-1185">Reference proteome</keyword>
<evidence type="ECO:0000256" key="3">
    <source>
        <dbReference type="ARBA" id="ARBA00022630"/>
    </source>
</evidence>
<evidence type="ECO:0000256" key="4">
    <source>
        <dbReference type="ARBA" id="ARBA00022827"/>
    </source>
</evidence>
<evidence type="ECO:0000313" key="7">
    <source>
        <dbReference type="Proteomes" id="UP000648984"/>
    </source>
</evidence>
<dbReference type="PRINTS" id="PR00368">
    <property type="entry name" value="FADPNR"/>
</dbReference>
<dbReference type="PANTHER" id="PTHR43429">
    <property type="entry name" value="PYRIDINE NUCLEOTIDE-DISULFIDE OXIDOREDUCTASE DOMAIN-CONTAINING"/>
    <property type="match status" value="1"/>
</dbReference>
<proteinExistence type="inferred from homology"/>
<evidence type="ECO:0000256" key="2">
    <source>
        <dbReference type="ARBA" id="ARBA00006442"/>
    </source>
</evidence>
<dbReference type="SUPFAM" id="SSF51905">
    <property type="entry name" value="FAD/NAD(P)-binding domain"/>
    <property type="match status" value="2"/>
</dbReference>
<accession>A0ABX1QA65</accession>
<comment type="caution">
    <text evidence="6">The sequence shown here is derived from an EMBL/GenBank/DDBJ whole genome shotgun (WGS) entry which is preliminary data.</text>
</comment>
<protein>
    <submittedName>
        <fullName evidence="6">NAD(P)/FAD-dependent oxidoreductase</fullName>
    </submittedName>
</protein>
<sequence length="417" mass="44635">MEQTKYLIVGSSHAALEAVSAIRMHDPEGSLTVVTRDAHLPYSPTVLPYVVSGKSAPERIFLRDDDFFARNKVSYRPKAALAALHADSNTAELADGSHLAYEKLLLATGASPAIPPIPGIDTVSYHVLRTLDDALKLRDAIAKSKQAVVLGAGLVGMHAAENLVKAGASVTIVEMSDQLTAGYFDKVAAQMIEQAFIDNGAKIMTGNRVVRLEPSPVGAKLTLENGTTLEADLLLVATGVKPEMAYLNGSGVEHGQGILVDDRMQTSVANVWAAGDCAQARGFFTDTQVMNAILPDATVQGRVAGMAMAGDPGIKEYPGGVPLNTYHFFGRHAISVGSSKVPEGGEVVTRFDEKTGRYLKAIFQDGRLTGIFGVNEFFDGGVMCQLILRRIDLTDVKERLLANPLAVGREIMSKTWR</sequence>
<keyword evidence="4" id="KW-0274">FAD</keyword>
<reference evidence="6 7" key="1">
    <citation type="submission" date="2019-12" db="EMBL/GenBank/DDBJ databases">
        <title>Comparative genomics gives insights into the taxonomy of the Azoarcus-Aromatoleum group and reveals separate origins of nif in the plant-associated Azoarcus and non-plant-associated Aromatoleum sub-groups.</title>
        <authorList>
            <person name="Lafos M."/>
            <person name="Maluk M."/>
            <person name="Batista M."/>
            <person name="Junghare M."/>
            <person name="Carmona M."/>
            <person name="Faoro H."/>
            <person name="Cruz L.M."/>
            <person name="Battistoni F."/>
            <person name="De Souza E."/>
            <person name="Pedrosa F."/>
            <person name="Chen W.-M."/>
            <person name="Poole P.S."/>
            <person name="Dixon R.A."/>
            <person name="James E.K."/>
        </authorList>
    </citation>
    <scope>NUCLEOTIDE SEQUENCE [LARGE SCALE GENOMIC DNA]</scope>
    <source>
        <strain evidence="6 7">22Lin</strain>
    </source>
</reference>
<evidence type="ECO:0000259" key="5">
    <source>
        <dbReference type="Pfam" id="PF07992"/>
    </source>
</evidence>
<dbReference type="InterPro" id="IPR023753">
    <property type="entry name" value="FAD/NAD-binding_dom"/>
</dbReference>
<evidence type="ECO:0000256" key="1">
    <source>
        <dbReference type="ARBA" id="ARBA00001974"/>
    </source>
</evidence>
<evidence type="ECO:0000313" key="6">
    <source>
        <dbReference type="EMBL" id="NMG74084.1"/>
    </source>
</evidence>
<gene>
    <name evidence="6" type="ORF">GPA25_04870</name>
</gene>
<dbReference type="PANTHER" id="PTHR43429:SF3">
    <property type="entry name" value="NITRITE REDUCTASE [NAD(P)H]"/>
    <property type="match status" value="1"/>
</dbReference>
<dbReference type="Gene3D" id="3.50.50.60">
    <property type="entry name" value="FAD/NAD(P)-binding domain"/>
    <property type="match status" value="2"/>
</dbReference>
<dbReference type="InterPro" id="IPR036188">
    <property type="entry name" value="FAD/NAD-bd_sf"/>
</dbReference>
<comment type="cofactor">
    <cofactor evidence="1">
        <name>FAD</name>
        <dbReference type="ChEBI" id="CHEBI:57692"/>
    </cofactor>
</comment>
<organism evidence="6 7">
    <name type="scientific">Aromatoleum diolicum</name>
    <dbReference type="NCBI Taxonomy" id="75796"/>
    <lineage>
        <taxon>Bacteria</taxon>
        <taxon>Pseudomonadati</taxon>
        <taxon>Pseudomonadota</taxon>
        <taxon>Betaproteobacteria</taxon>
        <taxon>Rhodocyclales</taxon>
        <taxon>Rhodocyclaceae</taxon>
        <taxon>Aromatoleum</taxon>
    </lineage>
</organism>
<comment type="similarity">
    <text evidence="2">Belongs to the FAD-dependent oxidoreductase family.</text>
</comment>
<name>A0ABX1QA65_9RHOO</name>
<dbReference type="Proteomes" id="UP000648984">
    <property type="component" value="Unassembled WGS sequence"/>
</dbReference>
<keyword evidence="3" id="KW-0285">Flavoprotein</keyword>
<dbReference type="EMBL" id="WTVQ01000005">
    <property type="protein sequence ID" value="NMG74084.1"/>
    <property type="molecule type" value="Genomic_DNA"/>
</dbReference>
<dbReference type="PRINTS" id="PR00411">
    <property type="entry name" value="PNDRDTASEI"/>
</dbReference>